<dbReference type="GO" id="GO:0005509">
    <property type="term" value="F:calcium ion binding"/>
    <property type="evidence" value="ECO:0007669"/>
    <property type="project" value="TreeGrafter"/>
</dbReference>
<dbReference type="PANTHER" id="PTHR10827">
    <property type="entry name" value="RETICULOCALBIN"/>
    <property type="match status" value="1"/>
</dbReference>
<dbReference type="STRING" id="9244.A0A091HYN5"/>
<evidence type="ECO:0000313" key="2">
    <source>
        <dbReference type="Proteomes" id="UP000054308"/>
    </source>
</evidence>
<proteinExistence type="predicted"/>
<dbReference type="SUPFAM" id="SSF47473">
    <property type="entry name" value="EF-hand"/>
    <property type="match status" value="1"/>
</dbReference>
<dbReference type="Proteomes" id="UP000054308">
    <property type="component" value="Unassembled WGS sequence"/>
</dbReference>
<organism evidence="1 2">
    <name type="scientific">Calypte anna</name>
    <name type="common">Anna's hummingbird</name>
    <name type="synonym">Archilochus anna</name>
    <dbReference type="NCBI Taxonomy" id="9244"/>
    <lineage>
        <taxon>Eukaryota</taxon>
        <taxon>Metazoa</taxon>
        <taxon>Chordata</taxon>
        <taxon>Craniata</taxon>
        <taxon>Vertebrata</taxon>
        <taxon>Euteleostomi</taxon>
        <taxon>Archelosauria</taxon>
        <taxon>Archosauria</taxon>
        <taxon>Dinosauria</taxon>
        <taxon>Saurischia</taxon>
        <taxon>Theropoda</taxon>
        <taxon>Coelurosauria</taxon>
        <taxon>Aves</taxon>
        <taxon>Neognathae</taxon>
        <taxon>Neoaves</taxon>
        <taxon>Strisores</taxon>
        <taxon>Apodiformes</taxon>
        <taxon>Trochilidae</taxon>
        <taxon>Calypte</taxon>
    </lineage>
</organism>
<dbReference type="GO" id="GO:0005783">
    <property type="term" value="C:endoplasmic reticulum"/>
    <property type="evidence" value="ECO:0007669"/>
    <property type="project" value="TreeGrafter"/>
</dbReference>
<reference evidence="1 2" key="1">
    <citation type="submission" date="2014-04" db="EMBL/GenBank/DDBJ databases">
        <title>Genome evolution of avian class.</title>
        <authorList>
            <person name="Zhang G."/>
            <person name="Li C."/>
        </authorList>
    </citation>
    <scope>NUCLEOTIDE SEQUENCE [LARGE SCALE GENOMIC DNA]</scope>
    <source>
        <strain evidence="1">BGI_N300</strain>
    </source>
</reference>
<gene>
    <name evidence="1" type="ORF">N300_11749</name>
</gene>
<dbReference type="PANTHER" id="PTHR10827:SF78">
    <property type="entry name" value="RETICULOCALBIN-2"/>
    <property type="match status" value="1"/>
</dbReference>
<accession>A0A091HYN5</accession>
<dbReference type="EMBL" id="KL218013">
    <property type="protein sequence ID" value="KFP01067.1"/>
    <property type="molecule type" value="Genomic_DNA"/>
</dbReference>
<evidence type="ECO:0000313" key="1">
    <source>
        <dbReference type="EMBL" id="KFP01067.1"/>
    </source>
</evidence>
<feature type="non-terminal residue" evidence="1">
    <location>
        <position position="158"/>
    </location>
</feature>
<dbReference type="InterPro" id="IPR011992">
    <property type="entry name" value="EF-hand-dom_pair"/>
</dbReference>
<keyword evidence="2" id="KW-1185">Reference proteome</keyword>
<name>A0A091HYN5_CALAN</name>
<feature type="non-terminal residue" evidence="1">
    <location>
        <position position="1"/>
    </location>
</feature>
<dbReference type="AlphaFoldDB" id="A0A091HYN5"/>
<sequence length="158" mass="18516">KLHLKEKRCFKKANSDDILDINVDEFTAFGHPEEVEYMMGRLGRVSLSACVYRWNIFLMHVLSPTAREGPEWVCVEKDQFVNDCVKDDDGIPNPQELLSWRVPYNEGIGQEEGSLHLIKEMDLNNDKKLLKNRDFFLNSEARDYGSQLEDERFHHEEL</sequence>
<protein>
    <submittedName>
        <fullName evidence="1">Reticulocalbin-2</fullName>
    </submittedName>
</protein>